<feature type="compositionally biased region" description="Basic and acidic residues" evidence="1">
    <location>
        <begin position="95"/>
        <end position="104"/>
    </location>
</feature>
<feature type="compositionally biased region" description="Basic residues" evidence="1">
    <location>
        <begin position="61"/>
        <end position="75"/>
    </location>
</feature>
<name>A0A915P5S5_9BILA</name>
<reference evidence="3" key="1">
    <citation type="submission" date="2022-11" db="UniProtKB">
        <authorList>
            <consortium name="WormBaseParasite"/>
        </authorList>
    </citation>
    <scope>IDENTIFICATION</scope>
</reference>
<feature type="region of interest" description="Disordered" evidence="1">
    <location>
        <begin position="524"/>
        <end position="557"/>
    </location>
</feature>
<feature type="compositionally biased region" description="Basic and acidic residues" evidence="1">
    <location>
        <begin position="18"/>
        <end position="51"/>
    </location>
</feature>
<accession>A0A915P5S5</accession>
<feature type="region of interest" description="Disordered" evidence="1">
    <location>
        <begin position="1"/>
        <end position="127"/>
    </location>
</feature>
<protein>
    <submittedName>
        <fullName evidence="3">Uncharacterized protein</fullName>
    </submittedName>
</protein>
<organism evidence="2 3">
    <name type="scientific">Meloidogyne floridensis</name>
    <dbReference type="NCBI Taxonomy" id="298350"/>
    <lineage>
        <taxon>Eukaryota</taxon>
        <taxon>Metazoa</taxon>
        <taxon>Ecdysozoa</taxon>
        <taxon>Nematoda</taxon>
        <taxon>Chromadorea</taxon>
        <taxon>Rhabditida</taxon>
        <taxon>Tylenchina</taxon>
        <taxon>Tylenchomorpha</taxon>
        <taxon>Tylenchoidea</taxon>
        <taxon>Meloidogynidae</taxon>
        <taxon>Meloidogyninae</taxon>
        <taxon>Meloidogyne</taxon>
    </lineage>
</organism>
<feature type="region of interest" description="Disordered" evidence="1">
    <location>
        <begin position="598"/>
        <end position="617"/>
    </location>
</feature>
<evidence type="ECO:0000313" key="3">
    <source>
        <dbReference type="WBParaSite" id="scf7180000424110.g12316"/>
    </source>
</evidence>
<feature type="compositionally biased region" description="Polar residues" evidence="1">
    <location>
        <begin position="109"/>
        <end position="119"/>
    </location>
</feature>
<dbReference type="WBParaSite" id="scf7180000424110.g12316">
    <property type="protein sequence ID" value="scf7180000424110.g12316"/>
    <property type="gene ID" value="scf7180000424110.g12316"/>
</dbReference>
<feature type="compositionally biased region" description="Basic and acidic residues" evidence="1">
    <location>
        <begin position="542"/>
        <end position="557"/>
    </location>
</feature>
<dbReference type="Proteomes" id="UP000887560">
    <property type="component" value="Unplaced"/>
</dbReference>
<proteinExistence type="predicted"/>
<dbReference type="AlphaFoldDB" id="A0A915P5S5"/>
<evidence type="ECO:0000313" key="2">
    <source>
        <dbReference type="Proteomes" id="UP000887560"/>
    </source>
</evidence>
<sequence length="617" mass="71978">MEQINEKGKNIVTAPLEINKDGQELHKEEIQSGQKQDDQNNGKGKINEKDAVLQFQPNKDKLHHQKPNSLLRKHKHDEDKEKGKNSAVAPLIIKQNEHELRKEGIPLGRTTQNQNNQSKGNDKIIEKSEVPKTFEEIMEDIHDAVLQFLPNKDELHHQKPNSLLGKHKRDGGLQILANKTRNRFKVELTSNKWELPKEGETDKYDTFHFEDVEQNNDENLGKYSLKSITEIAYIDNVEDNSLIYIKIEGKNIIRYTKILKKDEEYFDTIINLIKRPVRFLQFIFKTEGSKEKVVTLKCKNENDHNKITEIFIPEREKSSEPVYYNSQIIKTKMCQDDLYDFIIENKKTNAKNYRHIEYKLKCPQSIYENNNINKYEFSILKAKNKKRKPRKTSETKCLLNENKFEINELENDFINLLSENEINAEDKLKKYISQLDLVKKVPDVYLAPLKIEENEHEWQEEKIPAWYINQNKTAQNKGKGKLIESDDVIVNNKTANNNGNYGSYNNYEGLSEIFRDTDGIKNSGELFEPEPFTETNPSSHTDQNEQSKGKGKIIDKSENSKTYVEDMKNLRKIIGIEHSNEYIGKLLIEDAVLQFLPNNQKPNSLLGKHKRDEDYES</sequence>
<keyword evidence="2" id="KW-1185">Reference proteome</keyword>
<evidence type="ECO:0000256" key="1">
    <source>
        <dbReference type="SAM" id="MobiDB-lite"/>
    </source>
</evidence>